<proteinExistence type="predicted"/>
<accession>A0AC60PPN6</accession>
<comment type="caution">
    <text evidence="1">The sequence shown here is derived from an EMBL/GenBank/DDBJ whole genome shotgun (WGS) entry which is preliminary data.</text>
</comment>
<gene>
    <name evidence="1" type="ORF">HPB47_001255</name>
</gene>
<reference evidence="1 2" key="1">
    <citation type="journal article" date="2020" name="Cell">
        <title>Large-Scale Comparative Analyses of Tick Genomes Elucidate Their Genetic Diversity and Vector Capacities.</title>
        <authorList>
            <consortium name="Tick Genome and Microbiome Consortium (TIGMIC)"/>
            <person name="Jia N."/>
            <person name="Wang J."/>
            <person name="Shi W."/>
            <person name="Du L."/>
            <person name="Sun Y."/>
            <person name="Zhan W."/>
            <person name="Jiang J.F."/>
            <person name="Wang Q."/>
            <person name="Zhang B."/>
            <person name="Ji P."/>
            <person name="Bell-Sakyi L."/>
            <person name="Cui X.M."/>
            <person name="Yuan T.T."/>
            <person name="Jiang B.G."/>
            <person name="Yang W.F."/>
            <person name="Lam T.T."/>
            <person name="Chang Q.C."/>
            <person name="Ding S.J."/>
            <person name="Wang X.J."/>
            <person name="Zhu J.G."/>
            <person name="Ruan X.D."/>
            <person name="Zhao L."/>
            <person name="Wei J.T."/>
            <person name="Ye R.Z."/>
            <person name="Que T.C."/>
            <person name="Du C.H."/>
            <person name="Zhou Y.H."/>
            <person name="Cheng J.X."/>
            <person name="Dai P.F."/>
            <person name="Guo W.B."/>
            <person name="Han X.H."/>
            <person name="Huang E.J."/>
            <person name="Li L.F."/>
            <person name="Wei W."/>
            <person name="Gao Y.C."/>
            <person name="Liu J.Z."/>
            <person name="Shao H.Z."/>
            <person name="Wang X."/>
            <person name="Wang C.C."/>
            <person name="Yang T.C."/>
            <person name="Huo Q.B."/>
            <person name="Li W."/>
            <person name="Chen H.Y."/>
            <person name="Chen S.E."/>
            <person name="Zhou L.G."/>
            <person name="Ni X.B."/>
            <person name="Tian J.H."/>
            <person name="Sheng Y."/>
            <person name="Liu T."/>
            <person name="Pan Y.S."/>
            <person name="Xia L.Y."/>
            <person name="Li J."/>
            <person name="Zhao F."/>
            <person name="Cao W.C."/>
        </authorList>
    </citation>
    <scope>NUCLEOTIDE SEQUENCE [LARGE SCALE GENOMIC DNA]</scope>
    <source>
        <strain evidence="1">Iper-2018</strain>
    </source>
</reference>
<name>A0AC60PPN6_IXOPE</name>
<dbReference type="Proteomes" id="UP000805193">
    <property type="component" value="Unassembled WGS sequence"/>
</dbReference>
<sequence length="688" mass="75229">MGRNAAKNRRISPGGFCSAQYPEQNIFVIYTSNSGRAEAYSKMQAINFAGKTYPATAYITTSENTCKGIIHGIPEEDTPETIWDSLQYNTNPPILQFRRLGKSGPLLLLYEGQRVPHWVDYRGGTLRCLFYKKRGEVCKICARVGHREDICPTPDDKQCLTCGTVVSDNANHECTPLCVICGGGHESGSKRCRQRFLPARKPRAPSSRPWISRTKLLSPPWTLRRAATAPPDPGIDRQAPAGSSTAPAPTPDPDHVLVPGEEAGAPAGGPDVTRKSSTSATSKADARSEEELEGILQQGIDLVSGAVKTFGLACSPEKSEYMIVRPSGLRRSTTKPPLYRMELLLEGETLPTRDYIRILGMTFHSNGHNTEQIRKVELATQQTSRLIRRIANRHSGMGEADLLRLIQAFVISRAMTMVAIDGHGVPLFGGSIPTTNSETAEEVAIAIALLVANTQTMISDSKRAILIFARGRVSEATLRVLTRTSKIPNDMVSLIWAPAHTTLPGNEAAHTTTRELAYRTQGAMAGTGNEPKEICDGAEEAATVWGRLRTDTTQERPSNYGLAPKTGVSLCPKSQGGLTHLKKGLGSASPQRRNSRPLQEVYTLPPVVNKGDASSSAYWQPSMKLRGACWCTLVLSHRVSSEEANQDSGRLVNANYSGGQRSRRRGRRWAAILHADYIPFTPKLRLRW</sequence>
<evidence type="ECO:0000313" key="1">
    <source>
        <dbReference type="EMBL" id="KAG0422969.1"/>
    </source>
</evidence>
<organism evidence="1 2">
    <name type="scientific">Ixodes persulcatus</name>
    <name type="common">Taiga tick</name>
    <dbReference type="NCBI Taxonomy" id="34615"/>
    <lineage>
        <taxon>Eukaryota</taxon>
        <taxon>Metazoa</taxon>
        <taxon>Ecdysozoa</taxon>
        <taxon>Arthropoda</taxon>
        <taxon>Chelicerata</taxon>
        <taxon>Arachnida</taxon>
        <taxon>Acari</taxon>
        <taxon>Parasitiformes</taxon>
        <taxon>Ixodida</taxon>
        <taxon>Ixodoidea</taxon>
        <taxon>Ixodidae</taxon>
        <taxon>Ixodinae</taxon>
        <taxon>Ixodes</taxon>
    </lineage>
</organism>
<evidence type="ECO:0000313" key="2">
    <source>
        <dbReference type="Proteomes" id="UP000805193"/>
    </source>
</evidence>
<protein>
    <submittedName>
        <fullName evidence="1">Uncharacterized protein</fullName>
    </submittedName>
</protein>
<dbReference type="EMBL" id="JABSTQ010010161">
    <property type="protein sequence ID" value="KAG0422969.1"/>
    <property type="molecule type" value="Genomic_DNA"/>
</dbReference>
<keyword evidence="2" id="KW-1185">Reference proteome</keyword>